<sequence length="384" mass="42224">DLDPRCPQRGGLGLRPQRASLRELGLADPGGSQRAGARQRPARPAAAGDRGRVRGRDADDRDRHREDRHSPRDPGSRRERLGRTAPGLRRARGRRGVGGRGRPLPVRRRHRCVGRDDERRGSRRRASSPAHRHAEVPRRFQFRDGLRLGNRCGRRRGRRTCCRTPPAAGAARIRGRRGRLTRVPAGRTGGPRRAGAFGVGRLAGAAHGADRVDGPGPRPDGGGGQRLAGLGTRRRPRRRAVGRGHGVRALRHRDDDRSTARTRAAGQVRPHARPVEHHGSGRRGSPAHRLRRARPRGGPRYRPVGAGSLLGIPGRDERRRRRPSASSRPGQRGVDDRVRRVPGRPTVPRLRRRPRRHLEGPSRRRGPAGALRGAGAVRAEAALV</sequence>
<feature type="region of interest" description="Disordered" evidence="1">
    <location>
        <begin position="1"/>
        <end position="137"/>
    </location>
</feature>
<gene>
    <name evidence="2" type="ORF">AVDCRST_MAG34-2411</name>
</gene>
<dbReference type="AlphaFoldDB" id="A0A6J4MII2"/>
<feature type="compositionally biased region" description="Basic residues" evidence="1">
    <location>
        <begin position="285"/>
        <end position="299"/>
    </location>
</feature>
<name>A0A6J4MII2_9ACTN</name>
<feature type="compositionally biased region" description="Basic and acidic residues" evidence="1">
    <location>
        <begin position="49"/>
        <end position="82"/>
    </location>
</feature>
<evidence type="ECO:0000256" key="1">
    <source>
        <dbReference type="SAM" id="MobiDB-lite"/>
    </source>
</evidence>
<feature type="region of interest" description="Disordered" evidence="1">
    <location>
        <begin position="206"/>
        <end position="384"/>
    </location>
</feature>
<feature type="non-terminal residue" evidence="2">
    <location>
        <position position="384"/>
    </location>
</feature>
<feature type="non-terminal residue" evidence="2">
    <location>
        <position position="1"/>
    </location>
</feature>
<proteinExistence type="predicted"/>
<reference evidence="2" key="1">
    <citation type="submission" date="2020-02" db="EMBL/GenBank/DDBJ databases">
        <authorList>
            <person name="Meier V. D."/>
        </authorList>
    </citation>
    <scope>NUCLEOTIDE SEQUENCE</scope>
    <source>
        <strain evidence="2">AVDCRST_MAG34</strain>
    </source>
</reference>
<feature type="compositionally biased region" description="Low complexity" evidence="1">
    <location>
        <begin position="29"/>
        <end position="48"/>
    </location>
</feature>
<dbReference type="EMBL" id="CADCUI010000064">
    <property type="protein sequence ID" value="CAA9360304.1"/>
    <property type="molecule type" value="Genomic_DNA"/>
</dbReference>
<feature type="compositionally biased region" description="Basic residues" evidence="1">
    <location>
        <begin position="232"/>
        <end position="251"/>
    </location>
</feature>
<evidence type="ECO:0000313" key="2">
    <source>
        <dbReference type="EMBL" id="CAA9360304.1"/>
    </source>
</evidence>
<organism evidence="2">
    <name type="scientific">uncultured Nocardioidaceae bacterium</name>
    <dbReference type="NCBI Taxonomy" id="253824"/>
    <lineage>
        <taxon>Bacteria</taxon>
        <taxon>Bacillati</taxon>
        <taxon>Actinomycetota</taxon>
        <taxon>Actinomycetes</taxon>
        <taxon>Propionibacteriales</taxon>
        <taxon>Nocardioidaceae</taxon>
        <taxon>environmental samples</taxon>
    </lineage>
</organism>
<feature type="compositionally biased region" description="Low complexity" evidence="1">
    <location>
        <begin position="367"/>
        <end position="384"/>
    </location>
</feature>
<protein>
    <submittedName>
        <fullName evidence="2">Uncharacterized MFS-type transporter</fullName>
    </submittedName>
</protein>
<accession>A0A6J4MII2</accession>